<comment type="caution">
    <text evidence="3">The sequence shown here is derived from an EMBL/GenBank/DDBJ whole genome shotgun (WGS) entry which is preliminary data.</text>
</comment>
<reference evidence="3 4" key="1">
    <citation type="submission" date="2020-10" db="EMBL/GenBank/DDBJ databases">
        <title>The Coptis chinensis genome and diversification of protoberbering-type alkaloids.</title>
        <authorList>
            <person name="Wang B."/>
            <person name="Shu S."/>
            <person name="Song C."/>
            <person name="Liu Y."/>
        </authorList>
    </citation>
    <scope>NUCLEOTIDE SEQUENCE [LARGE SCALE GENOMIC DNA]</scope>
    <source>
        <strain evidence="3">HL-2020</strain>
        <tissue evidence="3">Leaf</tissue>
    </source>
</reference>
<feature type="region of interest" description="Disordered" evidence="1">
    <location>
        <begin position="180"/>
        <end position="209"/>
    </location>
</feature>
<keyword evidence="4" id="KW-1185">Reference proteome</keyword>
<dbReference type="GO" id="GO:0031011">
    <property type="term" value="C:Ino80 complex"/>
    <property type="evidence" value="ECO:0007669"/>
    <property type="project" value="InterPro"/>
</dbReference>
<dbReference type="InterPro" id="IPR006880">
    <property type="entry name" value="INO80B_C"/>
</dbReference>
<dbReference type="Pfam" id="PF04795">
    <property type="entry name" value="PAPA-1"/>
    <property type="match status" value="1"/>
</dbReference>
<feature type="region of interest" description="Disordered" evidence="1">
    <location>
        <begin position="304"/>
        <end position="330"/>
    </location>
</feature>
<name>A0A835H962_9MAGN</name>
<feature type="compositionally biased region" description="Basic and acidic residues" evidence="1">
    <location>
        <begin position="306"/>
        <end position="323"/>
    </location>
</feature>
<feature type="domain" description="INO80 complex subunit B-like conserved region" evidence="2">
    <location>
        <begin position="270"/>
        <end position="330"/>
    </location>
</feature>
<proteinExistence type="predicted"/>
<protein>
    <recommendedName>
        <fullName evidence="2">INO80 complex subunit B-like conserved region domain-containing protein</fullName>
    </recommendedName>
</protein>
<gene>
    <name evidence="3" type="ORF">IFM89_036523</name>
</gene>
<dbReference type="AlphaFoldDB" id="A0A835H962"/>
<dbReference type="PANTHER" id="PTHR21561:SF25">
    <property type="entry name" value="OS03G0811500 PROTEIN"/>
    <property type="match status" value="1"/>
</dbReference>
<dbReference type="SMART" id="SM01406">
    <property type="entry name" value="PAPA-1"/>
    <property type="match status" value="1"/>
</dbReference>
<dbReference type="Proteomes" id="UP000631114">
    <property type="component" value="Unassembled WGS sequence"/>
</dbReference>
<evidence type="ECO:0000313" key="4">
    <source>
        <dbReference type="Proteomes" id="UP000631114"/>
    </source>
</evidence>
<accession>A0A835H962</accession>
<feature type="compositionally biased region" description="Basic and acidic residues" evidence="1">
    <location>
        <begin position="195"/>
        <end position="206"/>
    </location>
</feature>
<evidence type="ECO:0000259" key="2">
    <source>
        <dbReference type="SMART" id="SM01406"/>
    </source>
</evidence>
<dbReference type="OrthoDB" id="1967747at2759"/>
<dbReference type="GO" id="GO:0006338">
    <property type="term" value="P:chromatin remodeling"/>
    <property type="evidence" value="ECO:0007669"/>
    <property type="project" value="InterPro"/>
</dbReference>
<dbReference type="PANTHER" id="PTHR21561">
    <property type="entry name" value="INO80 COMPLEX SUBUNIT B"/>
    <property type="match status" value="1"/>
</dbReference>
<sequence length="330" mass="37413">MELLTPGSFAEFKHDPYCCWQAHQSAQWANQRLQKIPCASRKSNFVSPIINHYETSSLDIASIVPGNDNALGLQRRSTRNALQQVKLKGGQFSPATLSQKVLQSRKNLVPHGELGHKDGVRRQGRTLSADEDRALDFELLGLALLILGIRPPTSHKFTFDELSPVRIQWKDFSGGSFSLRKKGSSKNKMLGDGVAGKKTDKSEPVRKSRRVPKLRVLDEQFDDGDNDEEIRYLEKLRSLKVTSDCYFHYADGEDKHQRKVLRDEKLTEVEQQLKKAEAAPRRRVQVAKAAKEFDAEAIRKILGQDSNRKKREDKLKKRRDELAQGKAANA</sequence>
<dbReference type="EMBL" id="JADFTS010000008">
    <property type="protein sequence ID" value="KAF9595064.1"/>
    <property type="molecule type" value="Genomic_DNA"/>
</dbReference>
<evidence type="ECO:0000256" key="1">
    <source>
        <dbReference type="SAM" id="MobiDB-lite"/>
    </source>
</evidence>
<evidence type="ECO:0000313" key="3">
    <source>
        <dbReference type="EMBL" id="KAF9595064.1"/>
    </source>
</evidence>
<dbReference type="InterPro" id="IPR029523">
    <property type="entry name" value="INO80B/Ies2"/>
</dbReference>
<organism evidence="3 4">
    <name type="scientific">Coptis chinensis</name>
    <dbReference type="NCBI Taxonomy" id="261450"/>
    <lineage>
        <taxon>Eukaryota</taxon>
        <taxon>Viridiplantae</taxon>
        <taxon>Streptophyta</taxon>
        <taxon>Embryophyta</taxon>
        <taxon>Tracheophyta</taxon>
        <taxon>Spermatophyta</taxon>
        <taxon>Magnoliopsida</taxon>
        <taxon>Ranunculales</taxon>
        <taxon>Ranunculaceae</taxon>
        <taxon>Coptidoideae</taxon>
        <taxon>Coptis</taxon>
    </lineage>
</organism>